<comment type="caution">
    <text evidence="3">The sequence shown here is derived from an EMBL/GenBank/DDBJ whole genome shotgun (WGS) entry which is preliminary data.</text>
</comment>
<keyword evidence="4" id="KW-1185">Reference proteome</keyword>
<dbReference type="NCBIfam" id="TIGR04183">
    <property type="entry name" value="Por_Secre_tail"/>
    <property type="match status" value="1"/>
</dbReference>
<feature type="signal peptide" evidence="1">
    <location>
        <begin position="1"/>
        <end position="23"/>
    </location>
</feature>
<feature type="domain" description="Secretion system C-terminal sorting" evidence="2">
    <location>
        <begin position="821"/>
        <end position="893"/>
    </location>
</feature>
<evidence type="ECO:0000259" key="2">
    <source>
        <dbReference type="Pfam" id="PF18962"/>
    </source>
</evidence>
<evidence type="ECO:0000313" key="3">
    <source>
        <dbReference type="EMBL" id="PQJ09256.1"/>
    </source>
</evidence>
<dbReference type="Gene3D" id="2.60.40.1080">
    <property type="match status" value="1"/>
</dbReference>
<dbReference type="Proteomes" id="UP000239872">
    <property type="component" value="Unassembled WGS sequence"/>
</dbReference>
<evidence type="ECO:0000256" key="1">
    <source>
        <dbReference type="SAM" id="SignalP"/>
    </source>
</evidence>
<organism evidence="3 4">
    <name type="scientific">Flavipsychrobacter stenotrophus</name>
    <dbReference type="NCBI Taxonomy" id="2077091"/>
    <lineage>
        <taxon>Bacteria</taxon>
        <taxon>Pseudomonadati</taxon>
        <taxon>Bacteroidota</taxon>
        <taxon>Chitinophagia</taxon>
        <taxon>Chitinophagales</taxon>
        <taxon>Chitinophagaceae</taxon>
        <taxon>Flavipsychrobacter</taxon>
    </lineage>
</organism>
<feature type="chain" id="PRO_5015460315" description="Secretion system C-terminal sorting domain-containing protein" evidence="1">
    <location>
        <begin position="24"/>
        <end position="894"/>
    </location>
</feature>
<dbReference type="InterPro" id="IPR026444">
    <property type="entry name" value="Secre_tail"/>
</dbReference>
<dbReference type="Pfam" id="PF18962">
    <property type="entry name" value="Por_Secre_tail"/>
    <property type="match status" value="1"/>
</dbReference>
<keyword evidence="1" id="KW-0732">Signal</keyword>
<dbReference type="OrthoDB" id="600763at2"/>
<sequence>MKLKFFQVLAILCLLCAKSNLFAQCVNSAYFISTRYAIDTTFYKYGTDTGLSTSGYTYNWVFTDGTVLSGPVVEYPFAVSGGMFSFTLTTTDPGGCASTFLWEENYAHFVFKCNFTSVWESSFFSFGGPIVIIDPLNINTTTVSATIAPEFSVDNLPDLTATKIGTIDWGNGTTTTREDYFEGVWLSNPPHYLYGGEYNIAGSMTIRLGTLICPSMPLSQISARLPGPLATPLISGDTTYCVGDTLRLVASDTTLQFHNMFHNADTAGSGDRGYVAFDDADDAFHPYVRMSRSPYSFEWLDRNMNLLSTDTVLIINGLSLSDSGDYIFHIHENALYARDSFYHVHINVQPTPVAGNITGPAAVCVGSTVTLSNAVGGGIWYSSFGVTTSGGVVTGISPGTTLVVNSHSNSCGMANDTFAILVNPLPHAGAISGVGTVCVGSTITVSADSAGGTWSVVNTHASVSAGTITGLTAGADTIIYTVTNGCGSDNTILPVTVNPLPDAGNITGPTSVCVGSAITLSNMATGGIWYSSFGVTVIGGVVTGVIPGTSMIVYSHTNSCGMANDTFVIAVNPLPFAGDISGVTTLCVGTTLTISTDSIGGIWGVTNSSASLVSGAVTGVLPGLDTITYSLTNGCGTSTSILPIIVDAVPVVGVITGPDTLCASATDTLFVGLAGGIWSNTTGVITVSAAGVVAPVFTGADTIVYIVTNACGADTAYKIIAGSEPPIVFSSYGVDTLCEGISGTFTVTATGPGTWSSGSPSIATVSSSGLVTAISAGAVLIGYIVTNSCGVAVVDFILYVKSAADCQAGIADNIGNKSISIFPNPNSGSFIVNLPVSTTAVITVMDITGKKMGEITSAANEVSIPVSIPGLPSGAYFVKVVAGGKTYYDKVVIW</sequence>
<protein>
    <recommendedName>
        <fullName evidence="2">Secretion system C-terminal sorting domain-containing protein</fullName>
    </recommendedName>
</protein>
<evidence type="ECO:0000313" key="4">
    <source>
        <dbReference type="Proteomes" id="UP000239872"/>
    </source>
</evidence>
<dbReference type="SUPFAM" id="SSF49373">
    <property type="entry name" value="Invasin/intimin cell-adhesion fragments"/>
    <property type="match status" value="1"/>
</dbReference>
<proteinExistence type="predicted"/>
<reference evidence="3 4" key="1">
    <citation type="submission" date="2018-01" db="EMBL/GenBank/DDBJ databases">
        <title>A novel member of the phylum Bacteroidetes isolated from glacier ice.</title>
        <authorList>
            <person name="Liu Q."/>
            <person name="Xin Y.-H."/>
        </authorList>
    </citation>
    <scope>NUCLEOTIDE SEQUENCE [LARGE SCALE GENOMIC DNA]</scope>
    <source>
        <strain evidence="3 4">RB1R16</strain>
    </source>
</reference>
<dbReference type="RefSeq" id="WP_105040707.1">
    <property type="nucleotide sequence ID" value="NZ_PPSL01000006.1"/>
</dbReference>
<dbReference type="AlphaFoldDB" id="A0A2S7SRT0"/>
<dbReference type="InterPro" id="IPR008964">
    <property type="entry name" value="Invasin/intimin_cell_adhesion"/>
</dbReference>
<dbReference type="EMBL" id="PPSL01000006">
    <property type="protein sequence ID" value="PQJ09256.1"/>
    <property type="molecule type" value="Genomic_DNA"/>
</dbReference>
<accession>A0A2S7SRT0</accession>
<name>A0A2S7SRT0_9BACT</name>
<gene>
    <name evidence="3" type="ORF">CJD36_018580</name>
</gene>